<dbReference type="SUPFAM" id="SSF51569">
    <property type="entry name" value="Aldolase"/>
    <property type="match status" value="1"/>
</dbReference>
<name>A0A290Z6H5_9PSEU</name>
<evidence type="ECO:0000313" key="7">
    <source>
        <dbReference type="Proteomes" id="UP000218505"/>
    </source>
</evidence>
<evidence type="ECO:0000256" key="3">
    <source>
        <dbReference type="PIRSR" id="PIRSR602480-1"/>
    </source>
</evidence>
<protein>
    <recommendedName>
        <fullName evidence="4">Phospho-2-dehydro-3-deoxyheptonate aldolase</fullName>
        <ecNumber evidence="4">2.5.1.54</ecNumber>
    </recommendedName>
</protein>
<sequence>MVSERTAGAPLAADPVAAPARQQPQWPDPAAARRVREELARRPPLVAEAEVAALRAALAEVALGRARVVQAGDCAEDPDRCGPRDVRAKADQLDRLAAVVRERTGRPVLRIGRIAGQFAKPRSHPTERIGDLELPAYRGPMVHGPRPDTADRVADPRRMALCHDRSARVLAQLRARGRTGGDEVWTSHEALVLDYELPQVRPADAGGLLLTSAHLPWVGERTRQPGGAHVRLLASVRNPVACKVGPTTSEAELLELCSVLDPCREPGRLTLIARMGADRVLGALPPLVRAVRAQGHPVVWLCDPVHGNTSRAPDGRKTRVVTAVVRELEHFQDTVLAHGGAAGGLHLETTPDEVAECVWSADQLPGQPYTTLCDPRLNPAQAVDVALAWIA</sequence>
<keyword evidence="4" id="KW-0028">Amino-acid biosynthesis</keyword>
<dbReference type="InterPro" id="IPR013785">
    <property type="entry name" value="Aldolase_TIM"/>
</dbReference>
<dbReference type="UniPathway" id="UPA00053">
    <property type="reaction ID" value="UER00084"/>
</dbReference>
<feature type="binding site" evidence="3">
    <location>
        <position position="374"/>
    </location>
    <ligand>
        <name>Mn(2+)</name>
        <dbReference type="ChEBI" id="CHEBI:29035"/>
    </ligand>
</feature>
<feature type="binding site" evidence="3">
    <location>
        <position position="74"/>
    </location>
    <ligand>
        <name>Mn(2+)</name>
        <dbReference type="ChEBI" id="CHEBI:29035"/>
    </ligand>
</feature>
<feature type="binding site" evidence="3">
    <location>
        <position position="348"/>
    </location>
    <ligand>
        <name>Mn(2+)</name>
        <dbReference type="ChEBI" id="CHEBI:29035"/>
    </ligand>
</feature>
<evidence type="ECO:0000256" key="2">
    <source>
        <dbReference type="ARBA" id="ARBA00022679"/>
    </source>
</evidence>
<dbReference type="Proteomes" id="UP000218505">
    <property type="component" value="Chromosome"/>
</dbReference>
<evidence type="ECO:0000313" key="6">
    <source>
        <dbReference type="EMBL" id="ATE54598.1"/>
    </source>
</evidence>
<dbReference type="GO" id="GO:0003849">
    <property type="term" value="F:3-deoxy-7-phosphoheptulonate synthase activity"/>
    <property type="evidence" value="ECO:0007669"/>
    <property type="project" value="UniProtKB-EC"/>
</dbReference>
<proteinExistence type="inferred from homology"/>
<organism evidence="6 7">
    <name type="scientific">Actinosynnema pretiosum</name>
    <dbReference type="NCBI Taxonomy" id="42197"/>
    <lineage>
        <taxon>Bacteria</taxon>
        <taxon>Bacillati</taxon>
        <taxon>Actinomycetota</taxon>
        <taxon>Actinomycetes</taxon>
        <taxon>Pseudonocardiales</taxon>
        <taxon>Pseudonocardiaceae</taxon>
        <taxon>Actinosynnema</taxon>
    </lineage>
</organism>
<feature type="binding site" evidence="3">
    <location>
        <begin position="220"/>
        <end position="221"/>
    </location>
    <ligand>
        <name>phosphoenolpyruvate</name>
        <dbReference type="ChEBI" id="CHEBI:58702"/>
    </ligand>
</feature>
<feature type="binding site" evidence="3">
    <location>
        <position position="243"/>
    </location>
    <ligand>
        <name>phosphoenolpyruvate</name>
        <dbReference type="ChEBI" id="CHEBI:58702"/>
    </ligand>
</feature>
<keyword evidence="4" id="KW-0057">Aromatic amino acid biosynthesis</keyword>
<keyword evidence="3" id="KW-0464">Manganese</keyword>
<dbReference type="EC" id="2.5.1.54" evidence="4"/>
<comment type="similarity">
    <text evidence="1 4">Belongs to the class-II DAHP synthase family.</text>
</comment>
<comment type="catalytic activity">
    <reaction evidence="4">
        <text>D-erythrose 4-phosphate + phosphoenolpyruvate + H2O = 7-phospho-2-dehydro-3-deoxy-D-arabino-heptonate + phosphate</text>
        <dbReference type="Rhea" id="RHEA:14717"/>
        <dbReference type="ChEBI" id="CHEBI:15377"/>
        <dbReference type="ChEBI" id="CHEBI:16897"/>
        <dbReference type="ChEBI" id="CHEBI:43474"/>
        <dbReference type="ChEBI" id="CHEBI:58394"/>
        <dbReference type="ChEBI" id="CHEBI:58702"/>
        <dbReference type="EC" id="2.5.1.54"/>
    </reaction>
</comment>
<feature type="region of interest" description="Disordered" evidence="5">
    <location>
        <begin position="1"/>
        <end position="35"/>
    </location>
</feature>
<dbReference type="GO" id="GO:0009423">
    <property type="term" value="P:chorismate biosynthetic process"/>
    <property type="evidence" value="ECO:0007669"/>
    <property type="project" value="UniProtKB-UniPathway"/>
</dbReference>
<dbReference type="AlphaFoldDB" id="A0A290Z6H5"/>
<dbReference type="InterPro" id="IPR002480">
    <property type="entry name" value="DAHP_synth_2"/>
</dbReference>
<comment type="cofactor">
    <cofactor evidence="3">
        <name>Mn(2+)</name>
        <dbReference type="ChEBI" id="CHEBI:29035"/>
    </cofactor>
    <cofactor evidence="3">
        <name>Co(2+)</name>
        <dbReference type="ChEBI" id="CHEBI:48828"/>
    </cofactor>
    <cofactor evidence="3">
        <name>Cd(2+)</name>
        <dbReference type="ChEBI" id="CHEBI:48775"/>
    </cofactor>
    <text evidence="3">Binds 1 divalent cation per subunit. The enzyme is active with manganese, cobalt or cadmium ions.</text>
</comment>
<evidence type="ECO:0000256" key="1">
    <source>
        <dbReference type="ARBA" id="ARBA00008911"/>
    </source>
</evidence>
<evidence type="ECO:0000256" key="5">
    <source>
        <dbReference type="SAM" id="MobiDB-lite"/>
    </source>
</evidence>
<keyword evidence="3" id="KW-0104">Cadmium</keyword>
<feature type="binding site" evidence="3">
    <location>
        <position position="306"/>
    </location>
    <ligand>
        <name>phosphoenolpyruvate</name>
        <dbReference type="ChEBI" id="CHEBI:58702"/>
    </ligand>
</feature>
<dbReference type="GO" id="GO:0009073">
    <property type="term" value="P:aromatic amino acid family biosynthetic process"/>
    <property type="evidence" value="ECO:0007669"/>
    <property type="project" value="UniProtKB-KW"/>
</dbReference>
<keyword evidence="2 4" id="KW-0808">Transferase</keyword>
<feature type="compositionally biased region" description="Low complexity" evidence="5">
    <location>
        <begin position="7"/>
        <end position="32"/>
    </location>
</feature>
<dbReference type="PANTHER" id="PTHR21337">
    <property type="entry name" value="PHOSPHO-2-DEHYDRO-3-DEOXYHEPTONATE ALDOLASE 1, 2"/>
    <property type="match status" value="1"/>
</dbReference>
<dbReference type="PANTHER" id="PTHR21337:SF0">
    <property type="entry name" value="PHOSPHO-2-DEHYDRO-3-DEOXYHEPTONATE ALDOLASE"/>
    <property type="match status" value="1"/>
</dbReference>
<accession>A0A290Z6H5</accession>
<dbReference type="EMBL" id="CP023445">
    <property type="protein sequence ID" value="ATE54598.1"/>
    <property type="molecule type" value="Genomic_DNA"/>
</dbReference>
<feature type="binding site" evidence="3">
    <location>
        <position position="113"/>
    </location>
    <ligand>
        <name>phosphoenolpyruvate</name>
        <dbReference type="ChEBI" id="CHEBI:58702"/>
    </ligand>
</feature>
<comment type="pathway">
    <text evidence="4">Metabolic intermediate biosynthesis; chorismate biosynthesis; chorismate from D-erythrose 4-phosphate and phosphoenolpyruvate: step 1/7.</text>
</comment>
<gene>
    <name evidence="6" type="ORF">CNX65_15945</name>
</gene>
<reference evidence="6" key="1">
    <citation type="submission" date="2017-09" db="EMBL/GenBank/DDBJ databases">
        <title>Complete Genome Sequence of ansamitocin-producing Bacterium Actinosynnema pretiosum X47.</title>
        <authorList>
            <person name="Cao G."/>
            <person name="Zong G."/>
            <person name="Zhong C."/>
            <person name="Fu J."/>
        </authorList>
    </citation>
    <scope>NUCLEOTIDE SEQUENCE [LARGE SCALE GENOMIC DNA]</scope>
    <source>
        <strain evidence="6">X47</strain>
    </source>
</reference>
<feature type="binding site" evidence="3">
    <location>
        <position position="274"/>
    </location>
    <ligand>
        <name>phosphoenolpyruvate</name>
        <dbReference type="ChEBI" id="CHEBI:58702"/>
    </ligand>
</feature>
<evidence type="ECO:0000256" key="4">
    <source>
        <dbReference type="RuleBase" id="RU363071"/>
    </source>
</evidence>
<keyword evidence="3" id="KW-0170">Cobalt</keyword>
<dbReference type="Gene3D" id="3.20.20.70">
    <property type="entry name" value="Aldolase class I"/>
    <property type="match status" value="1"/>
</dbReference>
<dbReference type="GO" id="GO:0008652">
    <property type="term" value="P:amino acid biosynthetic process"/>
    <property type="evidence" value="ECO:0007669"/>
    <property type="project" value="UniProtKB-KW"/>
</dbReference>
<dbReference type="KEGG" id="apre:CNX65_15945"/>
<keyword evidence="7" id="KW-1185">Reference proteome</keyword>
<dbReference type="Pfam" id="PF01474">
    <property type="entry name" value="DAHP_synth_2"/>
    <property type="match status" value="2"/>
</dbReference>